<dbReference type="Proteomes" id="UP000323426">
    <property type="component" value="Unassembled WGS sequence"/>
</dbReference>
<evidence type="ECO:0000313" key="2">
    <source>
        <dbReference type="Proteomes" id="UP000323426"/>
    </source>
</evidence>
<proteinExistence type="predicted"/>
<organism evidence="1 2">
    <name type="scientific">Adhaeribacter rhizoryzae</name>
    <dbReference type="NCBI Taxonomy" id="2607907"/>
    <lineage>
        <taxon>Bacteria</taxon>
        <taxon>Pseudomonadati</taxon>
        <taxon>Bacteroidota</taxon>
        <taxon>Cytophagia</taxon>
        <taxon>Cytophagales</taxon>
        <taxon>Hymenobacteraceae</taxon>
        <taxon>Adhaeribacter</taxon>
    </lineage>
</organism>
<dbReference type="AlphaFoldDB" id="A0A5M6DUD5"/>
<dbReference type="RefSeq" id="WP_150086041.1">
    <property type="nucleotide sequence ID" value="NZ_VWSF01000001.1"/>
</dbReference>
<reference evidence="1 2" key="1">
    <citation type="submission" date="2019-09" db="EMBL/GenBank/DDBJ databases">
        <title>Genome sequence and assembly of Adhaeribacter sp.</title>
        <authorList>
            <person name="Chhetri G."/>
        </authorList>
    </citation>
    <scope>NUCLEOTIDE SEQUENCE [LARGE SCALE GENOMIC DNA]</scope>
    <source>
        <strain evidence="1 2">DK36</strain>
    </source>
</reference>
<evidence type="ECO:0000313" key="1">
    <source>
        <dbReference type="EMBL" id="KAA5549045.1"/>
    </source>
</evidence>
<protein>
    <submittedName>
        <fullName evidence="1">Uncharacterized protein</fullName>
    </submittedName>
</protein>
<dbReference type="EMBL" id="VWSF01000001">
    <property type="protein sequence ID" value="KAA5549045.1"/>
    <property type="molecule type" value="Genomic_DNA"/>
</dbReference>
<name>A0A5M6DUD5_9BACT</name>
<gene>
    <name evidence="1" type="ORF">F0145_00115</name>
</gene>
<keyword evidence="2" id="KW-1185">Reference proteome</keyword>
<comment type="caution">
    <text evidence="1">The sequence shown here is derived from an EMBL/GenBank/DDBJ whole genome shotgun (WGS) entry which is preliminary data.</text>
</comment>
<accession>A0A5M6DUD5</accession>
<sequence>MKSETNSTMHLPALDSLEKLDIGRALDFLRYLQSLQPAPAESGRIRTYIQKIKHRITTLVIG</sequence>